<organism evidence="2 3">
    <name type="scientific">Rhodopirellula maiorica SM1</name>
    <dbReference type="NCBI Taxonomy" id="1265738"/>
    <lineage>
        <taxon>Bacteria</taxon>
        <taxon>Pseudomonadati</taxon>
        <taxon>Planctomycetota</taxon>
        <taxon>Planctomycetia</taxon>
        <taxon>Pirellulales</taxon>
        <taxon>Pirellulaceae</taxon>
        <taxon>Novipirellula</taxon>
    </lineage>
</organism>
<dbReference type="AlphaFoldDB" id="M5RL55"/>
<dbReference type="EMBL" id="ANOG01000993">
    <property type="protein sequence ID" value="EMI16107.1"/>
    <property type="molecule type" value="Genomic_DNA"/>
</dbReference>
<dbReference type="RefSeq" id="WP_008707513.1">
    <property type="nucleotide sequence ID" value="NZ_ANOG01000993.1"/>
</dbReference>
<dbReference type="Pfam" id="PF16347">
    <property type="entry name" value="SGSH_C"/>
    <property type="match status" value="1"/>
</dbReference>
<reference evidence="2 3" key="1">
    <citation type="journal article" date="2013" name="Mar. Genomics">
        <title>Expression of sulfatases in Rhodopirellula baltica and the diversity of sulfatases in the genus Rhodopirellula.</title>
        <authorList>
            <person name="Wegner C.E."/>
            <person name="Richter-Heitmann T."/>
            <person name="Klindworth A."/>
            <person name="Klockow C."/>
            <person name="Richter M."/>
            <person name="Achstetter T."/>
            <person name="Glockner F.O."/>
            <person name="Harder J."/>
        </authorList>
    </citation>
    <scope>NUCLEOTIDE SEQUENCE [LARGE SCALE GENOMIC DNA]</scope>
    <source>
        <strain evidence="2 3">SM1</strain>
    </source>
</reference>
<dbReference type="PANTHER" id="PTHR43751">
    <property type="entry name" value="SULFATASE"/>
    <property type="match status" value="1"/>
</dbReference>
<dbReference type="InterPro" id="IPR032506">
    <property type="entry name" value="SGSH_C"/>
</dbReference>
<keyword evidence="3" id="KW-1185">Reference proteome</keyword>
<dbReference type="PANTHER" id="PTHR43751:SF7">
    <property type="entry name" value="ARYLSULPHATASE A"/>
    <property type="match status" value="1"/>
</dbReference>
<dbReference type="PATRIC" id="fig|1265738.3.peg.6959"/>
<dbReference type="InterPro" id="IPR017850">
    <property type="entry name" value="Alkaline_phosphatase_core_sf"/>
</dbReference>
<dbReference type="Gene3D" id="3.40.720.10">
    <property type="entry name" value="Alkaline Phosphatase, subunit A"/>
    <property type="match status" value="1"/>
</dbReference>
<dbReference type="Proteomes" id="UP000011991">
    <property type="component" value="Unassembled WGS sequence"/>
</dbReference>
<dbReference type="Gene3D" id="3.30.1120.10">
    <property type="match status" value="1"/>
</dbReference>
<evidence type="ECO:0000313" key="2">
    <source>
        <dbReference type="EMBL" id="EMI16107.1"/>
    </source>
</evidence>
<gene>
    <name evidence="2" type="ORF">RMSM_06971</name>
</gene>
<evidence type="ECO:0000259" key="1">
    <source>
        <dbReference type="Pfam" id="PF16347"/>
    </source>
</evidence>
<dbReference type="SUPFAM" id="SSF53649">
    <property type="entry name" value="Alkaline phosphatase-like"/>
    <property type="match status" value="1"/>
</dbReference>
<dbReference type="InterPro" id="IPR052701">
    <property type="entry name" value="GAG_Ulvan_Degrading_Sulfatases"/>
</dbReference>
<protein>
    <submittedName>
        <fullName evidence="2">Arylsulfatase A</fullName>
    </submittedName>
</protein>
<feature type="non-terminal residue" evidence="2">
    <location>
        <position position="1"/>
    </location>
</feature>
<evidence type="ECO:0000313" key="3">
    <source>
        <dbReference type="Proteomes" id="UP000011991"/>
    </source>
</evidence>
<comment type="caution">
    <text evidence="2">The sequence shown here is derived from an EMBL/GenBank/DDBJ whole genome shotgun (WGS) entry which is preliminary data.</text>
</comment>
<accession>M5RL55</accession>
<sequence length="172" mass="18871">GDHRAAGPYTGGKYSVYEGGTRTPLITRWKGRIKPAVSDEIVCTIDLAASLAALTNQPLPENACLDSLDVLAALLGETNAKGRDNLVQQDNGSRGTYGFRAGKWKLHRYDKNSARNVVVEKQLANTKVPQFQLFNLEKDPAEQHNVLDAHPDVAERLKQQLAGIIQQGRSRP</sequence>
<feature type="domain" description="N-sulphoglucosamine sulphohydrolase C-terminal" evidence="1">
    <location>
        <begin position="14"/>
        <end position="165"/>
    </location>
</feature>
<proteinExistence type="predicted"/>
<name>M5RL55_9BACT</name>
<dbReference type="OrthoDB" id="9783154at2"/>